<evidence type="ECO:0000313" key="9">
    <source>
        <dbReference type="EMBL" id="QIS88052.1"/>
    </source>
</evidence>
<dbReference type="GO" id="GO:0006351">
    <property type="term" value="P:DNA-templated transcription"/>
    <property type="evidence" value="ECO:0007669"/>
    <property type="project" value="InterPro"/>
</dbReference>
<organism evidence="9">
    <name type="scientific">Vovk virus</name>
    <dbReference type="NCBI Taxonomy" id="2707280"/>
    <lineage>
        <taxon>Viruses</taxon>
        <taxon>Riboviria</taxon>
    </lineage>
</organism>
<reference evidence="9" key="1">
    <citation type="submission" date="2020-01" db="EMBL/GenBank/DDBJ databases">
        <title>Sustained virome diversity in Antarctic penguins and their ticks: geographical connectedness and no evidence for low pathogen pressure.</title>
        <authorList>
            <person name="Wille M."/>
            <person name="Harvey E."/>
            <person name="Shi M."/>
            <person name="Gonzalez-Acuna D."/>
            <person name="Holmes E.C."/>
            <person name="Hurt A.C."/>
        </authorList>
    </citation>
    <scope>NUCLEOTIDE SEQUENCE</scope>
    <source>
        <strain evidence="9">Antarctic97</strain>
    </source>
</reference>
<feature type="region of interest" description="Disordered" evidence="5">
    <location>
        <begin position="1482"/>
        <end position="1511"/>
    </location>
</feature>
<keyword evidence="3" id="KW-0067">ATP-binding</keyword>
<feature type="domain" description="(+)RNA virus helicase C-terminal" evidence="7">
    <location>
        <begin position="550"/>
        <end position="852"/>
    </location>
</feature>
<keyword evidence="3" id="KW-0547">Nucleotide-binding</keyword>
<evidence type="ECO:0000256" key="1">
    <source>
        <dbReference type="ARBA" id="ARBA00022679"/>
    </source>
</evidence>
<evidence type="ECO:0000259" key="8">
    <source>
        <dbReference type="PROSITE" id="PS51743"/>
    </source>
</evidence>
<dbReference type="InterPro" id="IPR001788">
    <property type="entry name" value="RNA-dep_RNA_pol_alsuvir"/>
</dbReference>
<dbReference type="GO" id="GO:0039694">
    <property type="term" value="P:viral RNA genome replication"/>
    <property type="evidence" value="ECO:0007669"/>
    <property type="project" value="InterPro"/>
</dbReference>
<dbReference type="GO" id="GO:0003723">
    <property type="term" value="F:RNA binding"/>
    <property type="evidence" value="ECO:0007669"/>
    <property type="project" value="InterPro"/>
</dbReference>
<evidence type="ECO:0000256" key="4">
    <source>
        <dbReference type="ARBA" id="ARBA00022953"/>
    </source>
</evidence>
<feature type="domain" description="Alphavirus-like MT" evidence="8">
    <location>
        <begin position="59"/>
        <end position="263"/>
    </location>
</feature>
<dbReference type="PROSITE" id="PS51743">
    <property type="entry name" value="ALPHAVIRUS_MT"/>
    <property type="match status" value="1"/>
</dbReference>
<dbReference type="EMBL" id="MT025162">
    <property type="protein sequence ID" value="QIS88052.1"/>
    <property type="molecule type" value="Genomic_RNA"/>
</dbReference>
<proteinExistence type="predicted"/>
<protein>
    <submittedName>
        <fullName evidence="9">Polyprotein</fullName>
    </submittedName>
</protein>
<feature type="region of interest" description="Disordered" evidence="5">
    <location>
        <begin position="1672"/>
        <end position="1706"/>
    </location>
</feature>
<dbReference type="InterPro" id="IPR007094">
    <property type="entry name" value="RNA-dir_pol_PSvirus"/>
</dbReference>
<feature type="domain" description="RdRp catalytic" evidence="6">
    <location>
        <begin position="1119"/>
        <end position="1231"/>
    </location>
</feature>
<keyword evidence="4" id="KW-0693">Viral RNA replication</keyword>
<dbReference type="PROSITE" id="PS50507">
    <property type="entry name" value="RDRP_SSRNA_POS"/>
    <property type="match status" value="1"/>
</dbReference>
<dbReference type="InterPro" id="IPR027417">
    <property type="entry name" value="P-loop_NTPase"/>
</dbReference>
<dbReference type="GO" id="GO:0008174">
    <property type="term" value="F:mRNA methyltransferase activity"/>
    <property type="evidence" value="ECO:0007669"/>
    <property type="project" value="UniProtKB-UniRule"/>
</dbReference>
<evidence type="ECO:0000259" key="7">
    <source>
        <dbReference type="PROSITE" id="PS51657"/>
    </source>
</evidence>
<evidence type="ECO:0000256" key="2">
    <source>
        <dbReference type="ARBA" id="ARBA00022695"/>
    </source>
</evidence>
<dbReference type="Pfam" id="PF00978">
    <property type="entry name" value="RdRP_2"/>
    <property type="match status" value="1"/>
</dbReference>
<dbReference type="SUPFAM" id="SSF56672">
    <property type="entry name" value="DNA/RNA polymerases"/>
    <property type="match status" value="1"/>
</dbReference>
<evidence type="ECO:0000259" key="6">
    <source>
        <dbReference type="PROSITE" id="PS50507"/>
    </source>
</evidence>
<dbReference type="InterPro" id="IPR002588">
    <property type="entry name" value="Alphavirus-like_MT_dom"/>
</dbReference>
<dbReference type="GO" id="GO:0005524">
    <property type="term" value="F:ATP binding"/>
    <property type="evidence" value="ECO:0007669"/>
    <property type="project" value="UniProtKB-KW"/>
</dbReference>
<feature type="compositionally biased region" description="Pro residues" evidence="5">
    <location>
        <begin position="1498"/>
        <end position="1509"/>
    </location>
</feature>
<keyword evidence="1" id="KW-0808">Transferase</keyword>
<dbReference type="GO" id="GO:0006396">
    <property type="term" value="P:RNA processing"/>
    <property type="evidence" value="ECO:0007669"/>
    <property type="project" value="InterPro"/>
</dbReference>
<dbReference type="InterPro" id="IPR027351">
    <property type="entry name" value="(+)RNA_virus_helicase_core_dom"/>
</dbReference>
<keyword evidence="2" id="KW-0548">Nucleotidyltransferase</keyword>
<dbReference type="Pfam" id="PF01443">
    <property type="entry name" value="Viral_helicase1"/>
    <property type="match status" value="1"/>
</dbReference>
<dbReference type="GO" id="GO:0016556">
    <property type="term" value="P:mRNA modification"/>
    <property type="evidence" value="ECO:0007669"/>
    <property type="project" value="InterPro"/>
</dbReference>
<sequence length="1706" mass="190518">MPELTSYLRDGGADLRSLPVQQVCSEHYGLATKQAHRCRYRIPTQHVPWFNDLVRDADWLNGREEHPHAAAASARHYVRRKVLALATEPYVEFGGKPEHNWLVKPDFDRCPHICSANFPRDVARYRQAAMTLKKIEDPRVRHVVTNLEAAASGLPLPAPTTHMCFQGGENCTHRPNAAIAIAVDATYDVLPETFVKFMQNKSLHTAYVAMMFPPNLFHDATLPDDVFTYYWAESAGEQVLVQGFSGSVSEPYVHSLRIWRSWVSTTVVTGPNADYQFVSEGRYGLYRIIRITRVPHAIIHTPDVEFDFNGFCFIPDFSKLVLAFATGKCNKDLINYCLHEVPYLAVPYRMVAEVVDYVVEKSTADYSQVLAYYRSRCQSLRFAGVALQQKWERLGLPEVEFISVYICALVSRFKFKEALSIAHEKLTEFTAHGLVIDIRDHNRYAPRGRFRRGLTGWIGQISSSLHGAMTHFFECVLGRPFSKRLSELCFNDLGIMVMRPIRGIRIPARRAVIHSWDQPRLMRLPRGDLVVGHLGSVVDDFRADYLATLTTEGEFADLMARVKDLDIKAPLPRHPNAVLRVGPPGAGKTTTLMRAHKSCLLYIAPSKAIGAQVADRAKSSGCRWRVLTQHTALLEPAIHDVVVLDEVFTYHAGYVQLLLSQHPEARFYLLGDYNQCDYYDEGVPNHEQFGFRVIAARFTLETTRENYRTPVAVAEKLRRIPGYDVLHKSSKTGSFAVESYASRDRARFAAHRAVLTLDRSTKELLLTNNPTLNCLTVREAQGSTFDDVGIVITNTPVSPSATRMYYVALTRCTGSTVVYINRDTNAAQLDLASKQLDTCLEVWTGFVPYSERLDEEAPLRAQLVRRPMSHSDTVWEEGEVVAALDAAFGRADVPDDIVAVAPTNVIWTAAKFFSLATGKLSPMDVRLRGWAYRGRRHVKAFHAKSHMQTVCTMVARQGARVGFVPKEVQPMADALVEDMTDAFERRYVRTVEGRPAWVPIDVNNLMRELLLYLAKCQDLGSDVKLEPLDVTSFDHTRVQAELKRIYKIVPLGPASEKAGQMISAWSKPLNFIFSMIMRSAERALVDSLNDVTHYANKLTEQDLGDKYAAACLKSPRSAAQELNMDFSQFDASQSRATVALERAVLAKLGVEGPLMDMYFAIRCSWAARAGGLLAIDAESMKSSGEPATLFLNTVLNMAYCAYITKADAVRFQAFKGDDSCIKADVVSLVSTRREVLESLTRVTIKSELSRGAVSHFCGGFLSPRGYFLDYARTAAKIRGIVYRDKEHYEEFQQAVRDRLLTSVAVPADYIAAATEDYYGIDRRTKTNTLPSLMGFVNAFPKWDWSEFQQHAVLCDATTAAATILCADVAAEFTMLPPYDVQRIRAAYAAFDSPELPACARCAVDQHMLNVPCVNREGLLRRRCLICQSGTSSHLCARCDRTYSPGCVLPCSREGCASAAVFAEKFENLCFLHFRNRYKHKSESGNSYRASRPVTPVQQVPPAPAPPPAVERPTGVVSLLELSSNSDSTSSSGRRRRRLARHPLECGRRMLVNQLGSDVAARAWEMILQARTARGDAGAYVADNDITDALETVGVEYVVGVVDPKEPENLLVSRASAKAHERPVVRVEFVGEDPNRGHYRARPLCKTFITTFLPKEHPLRIAYPTASEHINPQAWALPPKPPESTASLSSLDGSAIYQSDSASSRDP</sequence>
<dbReference type="InterPro" id="IPR043502">
    <property type="entry name" value="DNA/RNA_pol_sf"/>
</dbReference>
<evidence type="ECO:0000256" key="3">
    <source>
        <dbReference type="ARBA" id="ARBA00022840"/>
    </source>
</evidence>
<dbReference type="SUPFAM" id="SSF52540">
    <property type="entry name" value="P-loop containing nucleoside triphosphate hydrolases"/>
    <property type="match status" value="1"/>
</dbReference>
<dbReference type="GO" id="GO:0003968">
    <property type="term" value="F:RNA-directed RNA polymerase activity"/>
    <property type="evidence" value="ECO:0007669"/>
    <property type="project" value="InterPro"/>
</dbReference>
<name>A0A6H0DHK0_9VIRU</name>
<evidence type="ECO:0000256" key="5">
    <source>
        <dbReference type="SAM" id="MobiDB-lite"/>
    </source>
</evidence>
<accession>A0A6H0DHK0</accession>
<dbReference type="Gene3D" id="3.40.50.300">
    <property type="entry name" value="P-loop containing nucleotide triphosphate hydrolases"/>
    <property type="match status" value="2"/>
</dbReference>
<dbReference type="PROSITE" id="PS51657">
    <property type="entry name" value="PSRV_HELICASE"/>
    <property type="match status" value="1"/>
</dbReference>
<feature type="compositionally biased region" description="Polar residues" evidence="5">
    <location>
        <begin position="1683"/>
        <end position="1706"/>
    </location>
</feature>
<dbReference type="Pfam" id="PF01660">
    <property type="entry name" value="Vmethyltransf"/>
    <property type="match status" value="1"/>
</dbReference>